<sequence>MKDKETKHGRKKISKLERIYEAYLQKQEITLQQRFDKFQNMILKSIGALGKKNSKVGVHEPEIDVKDIEMDINDLEELEFYATIPKVENNIYKLMVELDNEIVAANFNKHAVLSIPIPSINIFLVMSAIDTLVSWPKYLVILRNDEAFNGDSCGTTVKRQQTTFNSGCNCREMD</sequence>
<dbReference type="AlphaFoldDB" id="A0A2P5CCG8"/>
<dbReference type="Proteomes" id="UP000237105">
    <property type="component" value="Unassembled WGS sequence"/>
</dbReference>
<reference evidence="2" key="1">
    <citation type="submission" date="2016-06" db="EMBL/GenBank/DDBJ databases">
        <title>Parallel loss of symbiosis genes in relatives of nitrogen-fixing non-legume Parasponia.</title>
        <authorList>
            <person name="Van Velzen R."/>
            <person name="Holmer R."/>
            <person name="Bu F."/>
            <person name="Rutten L."/>
            <person name="Van Zeijl A."/>
            <person name="Liu W."/>
            <person name="Santuari L."/>
            <person name="Cao Q."/>
            <person name="Sharma T."/>
            <person name="Shen D."/>
            <person name="Roswanjaya Y."/>
            <person name="Wardhani T."/>
            <person name="Kalhor M.S."/>
            <person name="Jansen J."/>
            <person name="Van den Hoogen J."/>
            <person name="Gungor B."/>
            <person name="Hartog M."/>
            <person name="Hontelez J."/>
            <person name="Verver J."/>
            <person name="Yang W.-C."/>
            <person name="Schijlen E."/>
            <person name="Repin R."/>
            <person name="Schilthuizen M."/>
            <person name="Schranz E."/>
            <person name="Heidstra R."/>
            <person name="Miyata K."/>
            <person name="Fedorova E."/>
            <person name="Kohlen W."/>
            <person name="Bisseling T."/>
            <person name="Smit S."/>
            <person name="Geurts R."/>
        </authorList>
    </citation>
    <scope>NUCLEOTIDE SEQUENCE [LARGE SCALE GENOMIC DNA]</scope>
    <source>
        <strain evidence="2">cv. WU1-14</strain>
    </source>
</reference>
<gene>
    <name evidence="1" type="ORF">PanWU01x14_164780</name>
</gene>
<keyword evidence="2" id="KW-1185">Reference proteome</keyword>
<organism evidence="1 2">
    <name type="scientific">Parasponia andersonii</name>
    <name type="common">Sponia andersonii</name>
    <dbReference type="NCBI Taxonomy" id="3476"/>
    <lineage>
        <taxon>Eukaryota</taxon>
        <taxon>Viridiplantae</taxon>
        <taxon>Streptophyta</taxon>
        <taxon>Embryophyta</taxon>
        <taxon>Tracheophyta</taxon>
        <taxon>Spermatophyta</taxon>
        <taxon>Magnoliopsida</taxon>
        <taxon>eudicotyledons</taxon>
        <taxon>Gunneridae</taxon>
        <taxon>Pentapetalae</taxon>
        <taxon>rosids</taxon>
        <taxon>fabids</taxon>
        <taxon>Rosales</taxon>
        <taxon>Cannabaceae</taxon>
        <taxon>Parasponia</taxon>
    </lineage>
</organism>
<evidence type="ECO:0000313" key="2">
    <source>
        <dbReference type="Proteomes" id="UP000237105"/>
    </source>
</evidence>
<evidence type="ECO:0000313" key="1">
    <source>
        <dbReference type="EMBL" id="PON58742.1"/>
    </source>
</evidence>
<name>A0A2P5CCG8_PARAD</name>
<comment type="caution">
    <text evidence="1">The sequence shown here is derived from an EMBL/GenBank/DDBJ whole genome shotgun (WGS) entry which is preliminary data.</text>
</comment>
<accession>A0A2P5CCG8</accession>
<proteinExistence type="predicted"/>
<protein>
    <submittedName>
        <fullName evidence="1">Uncharacterized protein</fullName>
    </submittedName>
</protein>
<dbReference type="EMBL" id="JXTB01000146">
    <property type="protein sequence ID" value="PON58742.1"/>
    <property type="molecule type" value="Genomic_DNA"/>
</dbReference>